<evidence type="ECO:0000313" key="5">
    <source>
        <dbReference type="Proteomes" id="UP000076420"/>
    </source>
</evidence>
<dbReference type="Pfam" id="PF00059">
    <property type="entry name" value="Lectin_C"/>
    <property type="match status" value="1"/>
</dbReference>
<dbReference type="VEuPathDB" id="VectorBase:BGLB020701"/>
<evidence type="ECO:0000259" key="2">
    <source>
        <dbReference type="PROSITE" id="PS50041"/>
    </source>
</evidence>
<dbReference type="InterPro" id="IPR016186">
    <property type="entry name" value="C-type_lectin-like/link_sf"/>
</dbReference>
<dbReference type="KEGG" id="bgt:106053489"/>
<accession>A0A2C9KKC9</accession>
<feature type="domain" description="C-type lectin" evidence="2">
    <location>
        <begin position="118"/>
        <end position="230"/>
    </location>
</feature>
<dbReference type="SMART" id="SM00034">
    <property type="entry name" value="CLECT"/>
    <property type="match status" value="1"/>
</dbReference>
<dbReference type="SUPFAM" id="SSF57414">
    <property type="entry name" value="Hairpin loop containing domain-like"/>
    <property type="match status" value="1"/>
</dbReference>
<dbReference type="InterPro" id="IPR016187">
    <property type="entry name" value="CTDL_fold"/>
</dbReference>
<protein>
    <recommendedName>
        <fullName evidence="6">C-type lectin domain-containing protein</fullName>
    </recommendedName>
</protein>
<evidence type="ECO:0000259" key="3">
    <source>
        <dbReference type="PROSITE" id="PS50948"/>
    </source>
</evidence>
<evidence type="ECO:0000313" key="4">
    <source>
        <dbReference type="EnsemblMetazoa" id="BGLB020701-PA"/>
    </source>
</evidence>
<dbReference type="PROSITE" id="PS50948">
    <property type="entry name" value="PAN"/>
    <property type="match status" value="1"/>
</dbReference>
<dbReference type="InterPro" id="IPR003609">
    <property type="entry name" value="Pan_app"/>
</dbReference>
<dbReference type="AlphaFoldDB" id="A0A2C9KKC9"/>
<evidence type="ECO:0000256" key="1">
    <source>
        <dbReference type="SAM" id="SignalP"/>
    </source>
</evidence>
<gene>
    <name evidence="4" type="primary">106053489</name>
</gene>
<keyword evidence="1" id="KW-0732">Signal</keyword>
<dbReference type="EnsemblMetazoa" id="BGLB020701-RA">
    <property type="protein sequence ID" value="BGLB020701-PA"/>
    <property type="gene ID" value="BGLB020701"/>
</dbReference>
<dbReference type="PANTHER" id="PTHR22801">
    <property type="entry name" value="LITHOSTATHINE"/>
    <property type="match status" value="1"/>
</dbReference>
<feature type="signal peptide" evidence="1">
    <location>
        <begin position="1"/>
        <end position="22"/>
    </location>
</feature>
<name>A0A2C9KKC9_BIOGL</name>
<dbReference type="VEuPathDB" id="VectorBase:BGLAX_031455"/>
<dbReference type="CDD" id="cd00037">
    <property type="entry name" value="CLECT"/>
    <property type="match status" value="1"/>
</dbReference>
<dbReference type="SUPFAM" id="SSF56436">
    <property type="entry name" value="C-type lectin-like"/>
    <property type="match status" value="1"/>
</dbReference>
<sequence>MSFSICSIYFTLSFCLLQSATSFRQFTRVIQRDIAMYPMTSSNYSRSIVECANWCLSSSPKCEAFLYDTRDLSCHLGRGLWRNNVTTFFLNYLYSTGVFYCPTDRGFNEVAINNTRLCAFVSNTTANYTTAAGICKQNNGLLMTVKTPERINLLKALMKNVGLVYIGLDDIVQEGNFVWSDGTFLSQTEMAFFISGKPTPSNSAEDCVVFVAFYGANDVPCRLLQQYVCEFVP</sequence>
<feature type="chain" id="PRO_5012971376" description="C-type lectin domain-containing protein" evidence="1">
    <location>
        <begin position="23"/>
        <end position="233"/>
    </location>
</feature>
<dbReference type="InterPro" id="IPR050801">
    <property type="entry name" value="Ca-Dep_Lectins_ImmuneDev"/>
</dbReference>
<dbReference type="PANTHER" id="PTHR22801:SF63">
    <property type="entry name" value="C-TYPE LECTIN DOMAIN-CONTAINING PROTEIN"/>
    <property type="match status" value="1"/>
</dbReference>
<dbReference type="Proteomes" id="UP000076420">
    <property type="component" value="Unassembled WGS sequence"/>
</dbReference>
<reference evidence="4" key="1">
    <citation type="submission" date="2020-05" db="UniProtKB">
        <authorList>
            <consortium name="EnsemblMetazoa"/>
        </authorList>
    </citation>
    <scope>IDENTIFICATION</scope>
    <source>
        <strain evidence="4">BB02</strain>
    </source>
</reference>
<proteinExistence type="predicted"/>
<dbReference type="PROSITE" id="PS50041">
    <property type="entry name" value="C_TYPE_LECTIN_2"/>
    <property type="match status" value="1"/>
</dbReference>
<evidence type="ECO:0008006" key="6">
    <source>
        <dbReference type="Google" id="ProtNLM"/>
    </source>
</evidence>
<dbReference type="Gene3D" id="3.10.100.10">
    <property type="entry name" value="Mannose-Binding Protein A, subunit A"/>
    <property type="match status" value="1"/>
</dbReference>
<dbReference type="InterPro" id="IPR001304">
    <property type="entry name" value="C-type_lectin-like"/>
</dbReference>
<feature type="domain" description="Apple" evidence="3">
    <location>
        <begin position="15"/>
        <end position="101"/>
    </location>
</feature>
<organism evidence="4 5">
    <name type="scientific">Biomphalaria glabrata</name>
    <name type="common">Bloodfluke planorb</name>
    <name type="synonym">Freshwater snail</name>
    <dbReference type="NCBI Taxonomy" id="6526"/>
    <lineage>
        <taxon>Eukaryota</taxon>
        <taxon>Metazoa</taxon>
        <taxon>Spiralia</taxon>
        <taxon>Lophotrochozoa</taxon>
        <taxon>Mollusca</taxon>
        <taxon>Gastropoda</taxon>
        <taxon>Heterobranchia</taxon>
        <taxon>Euthyneura</taxon>
        <taxon>Panpulmonata</taxon>
        <taxon>Hygrophila</taxon>
        <taxon>Lymnaeoidea</taxon>
        <taxon>Planorbidae</taxon>
        <taxon>Biomphalaria</taxon>
    </lineage>
</organism>